<dbReference type="Pfam" id="PF01476">
    <property type="entry name" value="LysM"/>
    <property type="match status" value="1"/>
</dbReference>
<feature type="signal peptide" evidence="8">
    <location>
        <begin position="1"/>
        <end position="28"/>
    </location>
</feature>
<evidence type="ECO:0000313" key="10">
    <source>
        <dbReference type="EMBL" id="GAA0140665.1"/>
    </source>
</evidence>
<comment type="caution">
    <text evidence="10">The sequence shown here is derived from an EMBL/GenBank/DDBJ whole genome shotgun (WGS) entry which is preliminary data.</text>
</comment>
<evidence type="ECO:0000256" key="3">
    <source>
        <dbReference type="ARBA" id="ARBA00022692"/>
    </source>
</evidence>
<evidence type="ECO:0000256" key="2">
    <source>
        <dbReference type="ARBA" id="ARBA00022475"/>
    </source>
</evidence>
<proteinExistence type="predicted"/>
<comment type="subcellular location">
    <subcellularLocation>
        <location evidence="1">Cell membrane</location>
        <topology evidence="1">Single-pass membrane protein</topology>
    </subcellularLocation>
</comment>
<dbReference type="GO" id="GO:0045087">
    <property type="term" value="P:innate immune response"/>
    <property type="evidence" value="ECO:0007669"/>
    <property type="project" value="InterPro"/>
</dbReference>
<keyword evidence="7" id="KW-1015">Disulfide bond</keyword>
<organism evidence="10 11">
    <name type="scientific">Lithospermum erythrorhizon</name>
    <name type="common">Purple gromwell</name>
    <name type="synonym">Lithospermum officinale var. erythrorhizon</name>
    <dbReference type="NCBI Taxonomy" id="34254"/>
    <lineage>
        <taxon>Eukaryota</taxon>
        <taxon>Viridiplantae</taxon>
        <taxon>Streptophyta</taxon>
        <taxon>Embryophyta</taxon>
        <taxon>Tracheophyta</taxon>
        <taxon>Spermatophyta</taxon>
        <taxon>Magnoliopsida</taxon>
        <taxon>eudicotyledons</taxon>
        <taxon>Gunneridae</taxon>
        <taxon>Pentapetalae</taxon>
        <taxon>asterids</taxon>
        <taxon>lamiids</taxon>
        <taxon>Boraginales</taxon>
        <taxon>Boraginaceae</taxon>
        <taxon>Boraginoideae</taxon>
        <taxon>Lithospermeae</taxon>
        <taxon>Lithospermum</taxon>
    </lineage>
</organism>
<dbReference type="EMBL" id="BAABME010000203">
    <property type="protein sequence ID" value="GAA0140665.1"/>
    <property type="molecule type" value="Genomic_DNA"/>
</dbReference>
<evidence type="ECO:0000256" key="7">
    <source>
        <dbReference type="ARBA" id="ARBA00023157"/>
    </source>
</evidence>
<dbReference type="Proteomes" id="UP001454036">
    <property type="component" value="Unassembled WGS sequence"/>
</dbReference>
<keyword evidence="3" id="KW-0812">Transmembrane</keyword>
<dbReference type="AlphaFoldDB" id="A0AAV3NMW8"/>
<keyword evidence="5" id="KW-1133">Transmembrane helix</keyword>
<evidence type="ECO:0000256" key="1">
    <source>
        <dbReference type="ARBA" id="ARBA00004162"/>
    </source>
</evidence>
<accession>A0AAV3NMW8</accession>
<keyword evidence="4 8" id="KW-0732">Signal</keyword>
<dbReference type="PANTHER" id="PTHR46204">
    <property type="entry name" value="CHITIN ELICITOR RECEPTOR KINASE 1-RELATED"/>
    <property type="match status" value="1"/>
</dbReference>
<protein>
    <recommendedName>
        <fullName evidence="9">LysM domain-containing protein</fullName>
    </recommendedName>
</protein>
<keyword evidence="6" id="KW-0472">Membrane</keyword>
<evidence type="ECO:0000256" key="8">
    <source>
        <dbReference type="SAM" id="SignalP"/>
    </source>
</evidence>
<dbReference type="InterPro" id="IPR044812">
    <property type="entry name" value="CERK1/LYK3-like"/>
</dbReference>
<dbReference type="SUPFAM" id="SSF54106">
    <property type="entry name" value="LysM domain"/>
    <property type="match status" value="1"/>
</dbReference>
<evidence type="ECO:0000259" key="9">
    <source>
        <dbReference type="PROSITE" id="PS51782"/>
    </source>
</evidence>
<reference evidence="10 11" key="1">
    <citation type="submission" date="2024-01" db="EMBL/GenBank/DDBJ databases">
        <title>The complete chloroplast genome sequence of Lithospermum erythrorhizon: insights into the phylogenetic relationship among Boraginaceae species and the maternal lineages of purple gromwells.</title>
        <authorList>
            <person name="Okada T."/>
            <person name="Watanabe K."/>
        </authorList>
    </citation>
    <scope>NUCLEOTIDE SEQUENCE [LARGE SCALE GENOMIC DNA]</scope>
</reference>
<keyword evidence="2" id="KW-1003">Cell membrane</keyword>
<evidence type="ECO:0000256" key="6">
    <source>
        <dbReference type="ARBA" id="ARBA00023136"/>
    </source>
</evidence>
<dbReference type="InterPro" id="IPR018392">
    <property type="entry name" value="LysM"/>
</dbReference>
<dbReference type="CDD" id="cd00118">
    <property type="entry name" value="LysM"/>
    <property type="match status" value="1"/>
</dbReference>
<dbReference type="GO" id="GO:0019199">
    <property type="term" value="F:transmembrane receptor protein kinase activity"/>
    <property type="evidence" value="ECO:0007669"/>
    <property type="project" value="InterPro"/>
</dbReference>
<feature type="domain" description="LysM" evidence="9">
    <location>
        <begin position="159"/>
        <end position="205"/>
    </location>
</feature>
<dbReference type="SMART" id="SM00257">
    <property type="entry name" value="LysM"/>
    <property type="match status" value="1"/>
</dbReference>
<dbReference type="PROSITE" id="PS51782">
    <property type="entry name" value="LYSM"/>
    <property type="match status" value="1"/>
</dbReference>
<dbReference type="GO" id="GO:0005886">
    <property type="term" value="C:plasma membrane"/>
    <property type="evidence" value="ECO:0007669"/>
    <property type="project" value="UniProtKB-SubCell"/>
</dbReference>
<feature type="chain" id="PRO_5043853487" description="LysM domain-containing protein" evidence="8">
    <location>
        <begin position="29"/>
        <end position="211"/>
    </location>
</feature>
<gene>
    <name evidence="10" type="ORF">LIER_01971</name>
</gene>
<evidence type="ECO:0000256" key="4">
    <source>
        <dbReference type="ARBA" id="ARBA00022729"/>
    </source>
</evidence>
<sequence>MNSRNLIFLCFSQLVIIFILHFAYHASAQSPIVINPFKCSARIKSCSSLMYQHNQLSVEKMASFYSVNTSAIYSISYSGRQDYLINVTCSCENLNGTVAYFHDTVYKVQPNDTFFDVSNKIYSGSTWKVGGEEKSYFPGDDVTMHLLCGCVETGTQTVVTYSVQVGDNISNIATLFSAKVDDILKLNPYLGSGPEFLTVGSILYVPVYLIL</sequence>
<evidence type="ECO:0000256" key="5">
    <source>
        <dbReference type="ARBA" id="ARBA00022989"/>
    </source>
</evidence>
<dbReference type="Gene3D" id="3.10.350.10">
    <property type="entry name" value="LysM domain"/>
    <property type="match status" value="1"/>
</dbReference>
<evidence type="ECO:0000313" key="11">
    <source>
        <dbReference type="Proteomes" id="UP001454036"/>
    </source>
</evidence>
<dbReference type="InterPro" id="IPR036779">
    <property type="entry name" value="LysM_dom_sf"/>
</dbReference>
<name>A0AAV3NMW8_LITER</name>
<dbReference type="PANTHER" id="PTHR46204:SF8">
    <property type="entry name" value="PROTEIN KINASE DOMAIN-CONTAINING PROTEIN"/>
    <property type="match status" value="1"/>
</dbReference>
<keyword evidence="11" id="KW-1185">Reference proteome</keyword>